<dbReference type="GO" id="GO:0003677">
    <property type="term" value="F:DNA binding"/>
    <property type="evidence" value="ECO:0007669"/>
    <property type="project" value="InterPro"/>
</dbReference>
<dbReference type="InterPro" id="IPR049945">
    <property type="entry name" value="AAA_22"/>
</dbReference>
<dbReference type="Proteomes" id="UP000199645">
    <property type="component" value="Unassembled WGS sequence"/>
</dbReference>
<dbReference type="InterPro" id="IPR027417">
    <property type="entry name" value="P-loop_NTPase"/>
</dbReference>
<protein>
    <submittedName>
        <fullName evidence="2">ATP-, maltotriose-and DNA-dependent transcriptional regulator MalT</fullName>
    </submittedName>
</protein>
<feature type="domain" description="HTH cro/C1-type" evidence="1">
    <location>
        <begin position="1"/>
        <end position="45"/>
    </location>
</feature>
<sequence length="699" mass="75301">MEQLAEASGVSVRAISDMERGHSRAPQPRTLAALASALGLTGEEHDLLAGSARAQRMRTVRPRLCEPPRAVDDFIGRDVEIGRITRRADKVIVVHGQPGVGKTALAVHVAARLTDGYEQRLYLDLRGVDPEPLEPGEAARQLLRALDVGPRRIADDPDERCSQIRAELGDRRCLLILDNAADEAQLRPLLPGPGGSTVLITSRRMLGGLEGVLRIGLDPFTPDESAGLLRAIAGQAEDPAAAGQVDEVARLCGHLPLALRIAGTRLATRTTWTVGNLLDRLADADRRLAVLSTGDTGVAAAFALSHAQLSGEGRALFRRLTHVPGLDFAAGLVAVLTGADPHDAGDRLDELVELGLLQAEGADRYRFHDLIRLFAAERLRVEEPAGARAATRQRMIRWLLGTAITAGRSFGAGDDVTDADEAAAWLQAESGNWLGAMRDCGDDQLIVDVAEALHWFADTMVAWPGWYEVYRLSRDAAARLPDPRQRIVQLNHFAWAAARCAHRYDEGAAAARTAYRLAVDLGDLGEQSWALQYEGDARLLAGDHERALAAYRQAEPLAETAGDHDSYLQLNLGIGMALGELGRHEEALERLRRTPYEIENRPVNPRSALAARMTGGIHTARALIGLGRYREALEEGEAAMAFALEFGEPGKIGQVHLVAGLAHAGLGAVDPARADLGHAVALLHHGPMRQMAVERLAAL</sequence>
<gene>
    <name evidence="2" type="ORF">SAMN05421541_12439</name>
</gene>
<dbReference type="PROSITE" id="PS50943">
    <property type="entry name" value="HTH_CROC1"/>
    <property type="match status" value="1"/>
</dbReference>
<dbReference type="SUPFAM" id="SSF48452">
    <property type="entry name" value="TPR-like"/>
    <property type="match status" value="1"/>
</dbReference>
<dbReference type="Gene3D" id="1.10.260.40">
    <property type="entry name" value="lambda repressor-like DNA-binding domains"/>
    <property type="match status" value="1"/>
</dbReference>
<dbReference type="PRINTS" id="PR00364">
    <property type="entry name" value="DISEASERSIST"/>
</dbReference>
<name>A0A1I2LTZ0_9ACTN</name>
<dbReference type="Gene3D" id="3.40.50.300">
    <property type="entry name" value="P-loop containing nucleotide triphosphate hydrolases"/>
    <property type="match status" value="1"/>
</dbReference>
<keyword evidence="3" id="KW-1185">Reference proteome</keyword>
<dbReference type="InterPro" id="IPR001387">
    <property type="entry name" value="Cro/C1-type_HTH"/>
</dbReference>
<evidence type="ECO:0000313" key="3">
    <source>
        <dbReference type="Proteomes" id="UP000199645"/>
    </source>
</evidence>
<dbReference type="SUPFAM" id="SSF52540">
    <property type="entry name" value="P-loop containing nucleoside triphosphate hydrolases"/>
    <property type="match status" value="1"/>
</dbReference>
<dbReference type="EMBL" id="FONV01000024">
    <property type="protein sequence ID" value="SFF82705.1"/>
    <property type="molecule type" value="Genomic_DNA"/>
</dbReference>
<accession>A0A1I2LTZ0</accession>
<dbReference type="InterPro" id="IPR011990">
    <property type="entry name" value="TPR-like_helical_dom_sf"/>
</dbReference>
<dbReference type="SUPFAM" id="SSF47413">
    <property type="entry name" value="lambda repressor-like DNA-binding domains"/>
    <property type="match status" value="1"/>
</dbReference>
<dbReference type="STRING" id="35752.SAMN05421541_12439"/>
<organism evidence="2 3">
    <name type="scientific">Actinoplanes philippinensis</name>
    <dbReference type="NCBI Taxonomy" id="35752"/>
    <lineage>
        <taxon>Bacteria</taxon>
        <taxon>Bacillati</taxon>
        <taxon>Actinomycetota</taxon>
        <taxon>Actinomycetes</taxon>
        <taxon>Micromonosporales</taxon>
        <taxon>Micromonosporaceae</taxon>
        <taxon>Actinoplanes</taxon>
    </lineage>
</organism>
<dbReference type="Gene3D" id="1.25.40.10">
    <property type="entry name" value="Tetratricopeptide repeat domain"/>
    <property type="match status" value="1"/>
</dbReference>
<dbReference type="GO" id="GO:0043531">
    <property type="term" value="F:ADP binding"/>
    <property type="evidence" value="ECO:0007669"/>
    <property type="project" value="InterPro"/>
</dbReference>
<dbReference type="PANTHER" id="PTHR47691">
    <property type="entry name" value="REGULATOR-RELATED"/>
    <property type="match status" value="1"/>
</dbReference>
<evidence type="ECO:0000313" key="2">
    <source>
        <dbReference type="EMBL" id="SFF82705.1"/>
    </source>
</evidence>
<dbReference type="Pfam" id="PF01381">
    <property type="entry name" value="HTH_3"/>
    <property type="match status" value="1"/>
</dbReference>
<dbReference type="PANTHER" id="PTHR47691:SF3">
    <property type="entry name" value="HTH-TYPE TRANSCRIPTIONAL REGULATOR RV0890C-RELATED"/>
    <property type="match status" value="1"/>
</dbReference>
<evidence type="ECO:0000259" key="1">
    <source>
        <dbReference type="PROSITE" id="PS50943"/>
    </source>
</evidence>
<dbReference type="InterPro" id="IPR010982">
    <property type="entry name" value="Lambda_DNA-bd_dom_sf"/>
</dbReference>
<dbReference type="Pfam" id="PF13401">
    <property type="entry name" value="AAA_22"/>
    <property type="match status" value="1"/>
</dbReference>
<proteinExistence type="predicted"/>
<dbReference type="AlphaFoldDB" id="A0A1I2LTZ0"/>
<reference evidence="2 3" key="1">
    <citation type="submission" date="2016-10" db="EMBL/GenBank/DDBJ databases">
        <authorList>
            <person name="de Groot N.N."/>
        </authorList>
    </citation>
    <scope>NUCLEOTIDE SEQUENCE [LARGE SCALE GENOMIC DNA]</scope>
    <source>
        <strain evidence="2 3">DSM 43019</strain>
    </source>
</reference>